<dbReference type="EMBL" id="CP018154">
    <property type="protein sequence ID" value="APG61728.1"/>
    <property type="molecule type" value="Genomic_DNA"/>
</dbReference>
<dbReference type="KEGG" id="sphl:LPB140_01535"/>
<dbReference type="AlphaFoldDB" id="A0A1L3J9D0"/>
<dbReference type="Proteomes" id="UP000242561">
    <property type="component" value="Chromosome"/>
</dbReference>
<protein>
    <recommendedName>
        <fullName evidence="3">DUF3572 family protein</fullName>
    </recommendedName>
</protein>
<dbReference type="Pfam" id="PF12096">
    <property type="entry name" value="DUF3572"/>
    <property type="match status" value="1"/>
</dbReference>
<dbReference type="STRING" id="1913578.LPB140_01535"/>
<accession>A0A1L3J9D0</accession>
<reference evidence="1 2" key="1">
    <citation type="submission" date="2016-11" db="EMBL/GenBank/DDBJ databases">
        <title>Sphingorhabdus sp. LPB0140, isolated from marine environment.</title>
        <authorList>
            <person name="Kim E."/>
            <person name="Yi H."/>
        </authorList>
    </citation>
    <scope>NUCLEOTIDE SEQUENCE [LARGE SCALE GENOMIC DNA]</scope>
    <source>
        <strain evidence="1 2">LPB0140</strain>
    </source>
</reference>
<evidence type="ECO:0000313" key="2">
    <source>
        <dbReference type="Proteomes" id="UP000242561"/>
    </source>
</evidence>
<sequence>MTPDLIALQALAWIMSDTPRAERFLAMTGHSADSLRSAIADPSNLAAVINFLENYEPDLIACAEHMGINPMDLVSARHILDGSKNEEGYIC</sequence>
<evidence type="ECO:0008006" key="3">
    <source>
        <dbReference type="Google" id="ProtNLM"/>
    </source>
</evidence>
<proteinExistence type="predicted"/>
<gene>
    <name evidence="1" type="ORF">LPB140_01535</name>
</gene>
<name>A0A1L3J9D0_9SPHN</name>
<dbReference type="InterPro" id="IPR021955">
    <property type="entry name" value="DUF3572"/>
</dbReference>
<organism evidence="1 2">
    <name type="scientific">Sphingorhabdus lutea</name>
    <dbReference type="NCBI Taxonomy" id="1913578"/>
    <lineage>
        <taxon>Bacteria</taxon>
        <taxon>Pseudomonadati</taxon>
        <taxon>Pseudomonadota</taxon>
        <taxon>Alphaproteobacteria</taxon>
        <taxon>Sphingomonadales</taxon>
        <taxon>Sphingomonadaceae</taxon>
        <taxon>Sphingorhabdus</taxon>
    </lineage>
</organism>
<evidence type="ECO:0000313" key="1">
    <source>
        <dbReference type="EMBL" id="APG61728.1"/>
    </source>
</evidence>
<dbReference type="OrthoDB" id="7356934at2"/>
<keyword evidence="2" id="KW-1185">Reference proteome</keyword>